<dbReference type="InterPro" id="IPR029048">
    <property type="entry name" value="HSP70_C_sf"/>
</dbReference>
<evidence type="ECO:0000256" key="3">
    <source>
        <dbReference type="SAM" id="Coils"/>
    </source>
</evidence>
<dbReference type="InterPro" id="IPR013126">
    <property type="entry name" value="Hsp_70_fam"/>
</dbReference>
<protein>
    <recommendedName>
        <fullName evidence="7">DnaK protein</fullName>
    </recommendedName>
</protein>
<feature type="compositionally biased region" description="Basic and acidic residues" evidence="4">
    <location>
        <begin position="490"/>
        <end position="512"/>
    </location>
</feature>
<feature type="coiled-coil region" evidence="3">
    <location>
        <begin position="751"/>
        <end position="778"/>
    </location>
</feature>
<dbReference type="Gene3D" id="3.30.420.40">
    <property type="match status" value="2"/>
</dbReference>
<evidence type="ECO:0000313" key="5">
    <source>
        <dbReference type="EMBL" id="KAK8895550.1"/>
    </source>
</evidence>
<feature type="region of interest" description="Disordered" evidence="4">
    <location>
        <begin position="891"/>
        <end position="917"/>
    </location>
</feature>
<gene>
    <name evidence="5" type="ORF">M9Y10_024019</name>
</gene>
<dbReference type="Pfam" id="PF00012">
    <property type="entry name" value="HSP70"/>
    <property type="match status" value="1"/>
</dbReference>
<keyword evidence="1" id="KW-0547">Nucleotide-binding</keyword>
<comment type="caution">
    <text evidence="5">The sequence shown here is derived from an EMBL/GenBank/DDBJ whole genome shotgun (WGS) entry which is preliminary data.</text>
</comment>
<feature type="compositionally biased region" description="Acidic residues" evidence="4">
    <location>
        <begin position="513"/>
        <end position="534"/>
    </location>
</feature>
<dbReference type="InterPro" id="IPR043129">
    <property type="entry name" value="ATPase_NBD"/>
</dbReference>
<dbReference type="SUPFAM" id="SSF100934">
    <property type="entry name" value="Heat shock protein 70kD (HSP70), C-terminal subdomain"/>
    <property type="match status" value="1"/>
</dbReference>
<dbReference type="Proteomes" id="UP001470230">
    <property type="component" value="Unassembled WGS sequence"/>
</dbReference>
<evidence type="ECO:0000313" key="6">
    <source>
        <dbReference type="Proteomes" id="UP001470230"/>
    </source>
</evidence>
<evidence type="ECO:0000256" key="2">
    <source>
        <dbReference type="ARBA" id="ARBA00022840"/>
    </source>
</evidence>
<dbReference type="PANTHER" id="PTHR45639">
    <property type="entry name" value="HSC70CB, ISOFORM G-RELATED"/>
    <property type="match status" value="1"/>
</dbReference>
<dbReference type="PRINTS" id="PR00301">
    <property type="entry name" value="HEATSHOCK70"/>
</dbReference>
<feature type="region of interest" description="Disordered" evidence="4">
    <location>
        <begin position="973"/>
        <end position="1039"/>
    </location>
</feature>
<keyword evidence="3" id="KW-0175">Coiled coil</keyword>
<reference evidence="5 6" key="1">
    <citation type="submission" date="2024-04" db="EMBL/GenBank/DDBJ databases">
        <title>Tritrichomonas musculus Genome.</title>
        <authorList>
            <person name="Alves-Ferreira E."/>
            <person name="Grigg M."/>
            <person name="Lorenzi H."/>
            <person name="Galac M."/>
        </authorList>
    </citation>
    <scope>NUCLEOTIDE SEQUENCE [LARGE SCALE GENOMIC DNA]</scope>
    <source>
        <strain evidence="5 6">EAF2021</strain>
    </source>
</reference>
<evidence type="ECO:0008006" key="7">
    <source>
        <dbReference type="Google" id="ProtNLM"/>
    </source>
</evidence>
<organism evidence="5 6">
    <name type="scientific">Tritrichomonas musculus</name>
    <dbReference type="NCBI Taxonomy" id="1915356"/>
    <lineage>
        <taxon>Eukaryota</taxon>
        <taxon>Metamonada</taxon>
        <taxon>Parabasalia</taxon>
        <taxon>Tritrichomonadida</taxon>
        <taxon>Tritrichomonadidae</taxon>
        <taxon>Tritrichomonas</taxon>
    </lineage>
</organism>
<keyword evidence="2" id="KW-0067">ATP-binding</keyword>
<keyword evidence="6" id="KW-1185">Reference proteome</keyword>
<feature type="compositionally biased region" description="Polar residues" evidence="4">
    <location>
        <begin position="854"/>
        <end position="870"/>
    </location>
</feature>
<dbReference type="SUPFAM" id="SSF53067">
    <property type="entry name" value="Actin-like ATPase domain"/>
    <property type="match status" value="2"/>
</dbReference>
<accession>A0ABR2KZW0</accession>
<feature type="region of interest" description="Disordered" evidence="4">
    <location>
        <begin position="841"/>
        <end position="877"/>
    </location>
</feature>
<feature type="compositionally biased region" description="Basic and acidic residues" evidence="4">
    <location>
        <begin position="973"/>
        <end position="986"/>
    </location>
</feature>
<evidence type="ECO:0000256" key="4">
    <source>
        <dbReference type="SAM" id="MobiDB-lite"/>
    </source>
</evidence>
<dbReference type="PANTHER" id="PTHR45639:SF4">
    <property type="entry name" value="HSC70CB, ISOFORM G"/>
    <property type="match status" value="1"/>
</dbReference>
<sequence length="1039" mass="121324">MNKNITAGIDFGNQSCILAIPSEHGVDIVLNESSNRRTPTIVGYQEGRRSAGEFAQQQHMMNIHNTITQLKRLVGLPYDSQERESISNSVPYKIVPLEDGLSGIELDNGTILRIEQILGYYIKSLLEIIQKKNPKIQQIVLTVPPSWTEIQRRSILNAATISDIKIASLLDSSLASAIAYVKIHGDRFPEDKEKGLNVLFIEFGDTSMNASIGKLSKSSIEIKSTISDSSLGGQQFTDILEKYLIEKVCEKYKIDPRTNKRSLLRFKQAVEKTKKTLSSNPIVLFEVPSLMNDIDVSMTVKREEFNDLIKEHISKIKPQIEEVIKKAEISKEDISFVEIVGGCSRISLIKNEIKEIIGSDAKMSLDLDECFAIGAGYMASKIDGNDIGIEIINSKCPFEITTKAGQESEVVNVFTESSQMPSTAKVTIPITQKQSLSFMCNNQQIGIASIETGIENKVDVDLEVSIDSFGLIDIKDAVYKLKPVEENFENKDDNKEENAENKEEISENKEESIEINEENAEIKEETEEEEEEEKVENNEENSKAENKEENKEIVEINDAEKAEKEIPEEEPKQENFQVFECSSFSYSPVMTLSSDEISAFQKVEKEQSLQDKLQLEIDNTKNDLESLIFSTENEIKAIKEEEETKEEVENMKKNLELIHNWFEENEFERLTLEEYKSKINEINQIRKGIEDHKKYEEKKKQLLVIKEKLNSSLDEVKKDTERLQLEESISLQKEIPKEIEKVDEVMKLSKEDVISIDLRDLEKEVNEVENKVKALKQIKIVKKRRVKRRVDNNRMNQQRRLADTWSHFGRNGFFDDFMSDPWSPRRQVQNMEDEYEYSYEYDEIDDEKDKRTNNKNAQRKQSSAQKNAYDQEQLRRQEQEEKLRRYYEMENRRRMQMEQGEQLRKQREMENRRRAQLEQEEKLRRQYELDNRRRAQLEQEEQLRRQYEMENRRRAQLEQEEILRRQKAAQIEQEKLRRAKEAETRRQRSMNDPWGQDDGWRSPSYGYPFGNRSNPQRQTTRPRQQQRRVIPGYGYPWGF</sequence>
<feature type="compositionally biased region" description="Basic and acidic residues" evidence="4">
    <location>
        <begin position="535"/>
        <end position="573"/>
    </location>
</feature>
<dbReference type="EMBL" id="JAPFFF010000003">
    <property type="protein sequence ID" value="KAK8895550.1"/>
    <property type="molecule type" value="Genomic_DNA"/>
</dbReference>
<feature type="region of interest" description="Disordered" evidence="4">
    <location>
        <begin position="490"/>
        <end position="573"/>
    </location>
</feature>
<proteinExistence type="predicted"/>
<dbReference type="Gene3D" id="3.90.640.10">
    <property type="entry name" value="Actin, Chain A, domain 4"/>
    <property type="match status" value="1"/>
</dbReference>
<feature type="coiled-coil region" evidence="3">
    <location>
        <begin position="603"/>
        <end position="726"/>
    </location>
</feature>
<evidence type="ECO:0000256" key="1">
    <source>
        <dbReference type="ARBA" id="ARBA00022741"/>
    </source>
</evidence>
<name>A0ABR2KZW0_9EUKA</name>
<dbReference type="Gene3D" id="3.30.30.30">
    <property type="match status" value="1"/>
</dbReference>